<reference evidence="4" key="1">
    <citation type="submission" date="2020-05" db="EMBL/GenBank/DDBJ databases">
        <authorList>
            <person name="Chiriac C."/>
            <person name="Salcher M."/>
            <person name="Ghai R."/>
            <person name="Kavagutti S V."/>
        </authorList>
    </citation>
    <scope>NUCLEOTIDE SEQUENCE</scope>
</reference>
<dbReference type="Pfam" id="PF09140">
    <property type="entry name" value="MipZ"/>
    <property type="match status" value="1"/>
</dbReference>
<dbReference type="EMBL" id="CAFBLI010000117">
    <property type="protein sequence ID" value="CAB4875627.1"/>
    <property type="molecule type" value="Genomic_DNA"/>
</dbReference>
<evidence type="ECO:0000313" key="4">
    <source>
        <dbReference type="EMBL" id="CAB4875627.1"/>
    </source>
</evidence>
<accession>A0A6J7DY13</accession>
<evidence type="ECO:0000313" key="1">
    <source>
        <dbReference type="EMBL" id="CAB4590096.1"/>
    </source>
</evidence>
<evidence type="ECO:0000313" key="3">
    <source>
        <dbReference type="EMBL" id="CAB4779430.1"/>
    </source>
</evidence>
<dbReference type="Gene3D" id="3.40.50.300">
    <property type="entry name" value="P-loop containing nucleotide triphosphate hydrolases"/>
    <property type="match status" value="1"/>
</dbReference>
<dbReference type="SUPFAM" id="SSF52540">
    <property type="entry name" value="P-loop containing nucleoside triphosphate hydrolases"/>
    <property type="match status" value="1"/>
</dbReference>
<dbReference type="AlphaFoldDB" id="A0A6J7DY13"/>
<organism evidence="4">
    <name type="scientific">freshwater metagenome</name>
    <dbReference type="NCBI Taxonomy" id="449393"/>
    <lineage>
        <taxon>unclassified sequences</taxon>
        <taxon>metagenomes</taxon>
        <taxon>ecological metagenomes</taxon>
    </lineage>
</organism>
<sequence length="226" mass="25124">MSQLHPLRIWGTFPICGGSGASTTAFYIALAAKNLGVKSILIEGDALSRRNNQFQDQERNWKSYQNLEMKIPANAFPEPLSSGVTYLSFTEISENSSKSVSHLIDGAAEEFELIIIDLPRHFSEFTNSLISKITMLNLIGVSGIESVRSLNRLRKSSINVEISNLLLRTTRNSNLSSNESSYQMGFNTFIKLPESESVQNLETYGVLPPSKDALMKILQNFVSINL</sequence>
<dbReference type="EMBL" id="CAEZZS010000039">
    <property type="protein sequence ID" value="CAB4779430.1"/>
    <property type="molecule type" value="Genomic_DNA"/>
</dbReference>
<dbReference type="EMBL" id="CAEZUJ010000003">
    <property type="protein sequence ID" value="CAB4590096.1"/>
    <property type="molecule type" value="Genomic_DNA"/>
</dbReference>
<proteinExistence type="predicted"/>
<dbReference type="InterPro" id="IPR015223">
    <property type="entry name" value="MipZ"/>
</dbReference>
<protein>
    <submittedName>
        <fullName evidence="4">Unannotated protein</fullName>
    </submittedName>
</protein>
<gene>
    <name evidence="1" type="ORF">UFOPK1811_00109</name>
    <name evidence="2" type="ORF">UFOPK2360_00300</name>
    <name evidence="3" type="ORF">UFOPK2922_00913</name>
    <name evidence="4" type="ORF">UFOPK3306_01188</name>
</gene>
<dbReference type="EMBL" id="CAEZXH010000010">
    <property type="protein sequence ID" value="CAB4677685.1"/>
    <property type="molecule type" value="Genomic_DNA"/>
</dbReference>
<dbReference type="InterPro" id="IPR027417">
    <property type="entry name" value="P-loop_NTPase"/>
</dbReference>
<name>A0A6J7DY13_9ZZZZ</name>
<evidence type="ECO:0000313" key="2">
    <source>
        <dbReference type="EMBL" id="CAB4677685.1"/>
    </source>
</evidence>